<keyword evidence="11" id="KW-1185">Reference proteome</keyword>
<reference evidence="10" key="2">
    <citation type="submission" date="2025-08" db="UniProtKB">
        <authorList>
            <consortium name="Ensembl"/>
        </authorList>
    </citation>
    <scope>IDENTIFICATION</scope>
    <source>
        <strain evidence="10">Boxer</strain>
    </source>
</reference>
<dbReference type="PANTHER" id="PTHR12004">
    <property type="entry name" value="RELAXIN"/>
    <property type="match status" value="1"/>
</dbReference>
<evidence type="ECO:0000256" key="5">
    <source>
        <dbReference type="ARBA" id="ARBA00022685"/>
    </source>
</evidence>
<dbReference type="Proteomes" id="UP000805418">
    <property type="component" value="Chromosome 1"/>
</dbReference>
<comment type="subunit">
    <text evidence="3">Heterodimer of a B chain and an A chain linked by two disulfide bonds.</text>
</comment>
<organism evidence="10 11">
    <name type="scientific">Canis lupus familiaris</name>
    <name type="common">Dog</name>
    <name type="synonym">Canis familiaris</name>
    <dbReference type="NCBI Taxonomy" id="9615"/>
    <lineage>
        <taxon>Eukaryota</taxon>
        <taxon>Metazoa</taxon>
        <taxon>Chordata</taxon>
        <taxon>Craniata</taxon>
        <taxon>Vertebrata</taxon>
        <taxon>Euteleostomi</taxon>
        <taxon>Mammalia</taxon>
        <taxon>Eutheria</taxon>
        <taxon>Laurasiatheria</taxon>
        <taxon>Carnivora</taxon>
        <taxon>Caniformia</taxon>
        <taxon>Canidae</taxon>
        <taxon>Canis</taxon>
    </lineage>
</organism>
<reference evidence="10" key="1">
    <citation type="submission" date="2020-03" db="EMBL/GenBank/DDBJ databases">
        <title>Long-read based genome assembly of a Labrador retriever dog.</title>
        <authorList>
            <person name="Eory L."/>
            <person name="Zhang W."/>
            <person name="Schoenebeck J."/>
        </authorList>
    </citation>
    <scope>NUCLEOTIDE SEQUENCE [LARGE SCALE GENOMIC DNA]</scope>
    <source>
        <strain evidence="10">Labrador retriever</strain>
    </source>
</reference>
<evidence type="ECO:0000313" key="11">
    <source>
        <dbReference type="Proteomes" id="UP000805418"/>
    </source>
</evidence>
<dbReference type="PROSITE" id="PS00262">
    <property type="entry name" value="INSULIN"/>
    <property type="match status" value="1"/>
</dbReference>
<dbReference type="PANTHER" id="PTHR12004:SF13">
    <property type="entry name" value="PRORELAXIN H2"/>
    <property type="match status" value="1"/>
</dbReference>
<evidence type="ECO:0000256" key="3">
    <source>
        <dbReference type="ARBA" id="ARBA00011207"/>
    </source>
</evidence>
<proteinExistence type="inferred from homology"/>
<comment type="subcellular location">
    <subcellularLocation>
        <location evidence="1 9">Secreted</location>
    </subcellularLocation>
</comment>
<gene>
    <name evidence="10" type="primary">RLN2</name>
</gene>
<dbReference type="InterPro" id="IPR036438">
    <property type="entry name" value="Insulin-like_sf"/>
</dbReference>
<comment type="function">
    <text evidence="8">Relaxin is an ovarian hormone that acts with estrogen to produce dilatation of the birth canal in many mammals.</text>
</comment>
<evidence type="ECO:0000313" key="10">
    <source>
        <dbReference type="Ensembl" id="ENSCAFP00845022450.1"/>
    </source>
</evidence>
<accession>A0A8I3RZ39</accession>
<dbReference type="SUPFAM" id="SSF56994">
    <property type="entry name" value="Insulin-like"/>
    <property type="match status" value="1"/>
</dbReference>
<dbReference type="OrthoDB" id="8784777at2759"/>
<evidence type="ECO:0000256" key="6">
    <source>
        <dbReference type="ARBA" id="ARBA00022702"/>
    </source>
</evidence>
<dbReference type="InterPro" id="IPR051042">
    <property type="entry name" value="Repro_Hormone_Insulin-like"/>
</dbReference>
<keyword evidence="6" id="KW-0372">Hormone</keyword>
<dbReference type="FunCoup" id="A0A8I3RZ39">
    <property type="interactions" value="24"/>
</dbReference>
<dbReference type="OMA" id="TINMMSE"/>
<protein>
    <submittedName>
        <fullName evidence="10">Relaxin 2</fullName>
    </submittedName>
</protein>
<keyword evidence="4 9" id="KW-0964">Secreted</keyword>
<sequence>SKPTSGTSARKSCTSYSTTLNLLLLSVKWENGHFTGQQQGVWLLLSQLPREIPATDDKKLKACGRDYVRLQIEVCGSSWWGRKAGQLRERRQISEPLAEVVPSSIINDPEILSLMLQSIPGMPQELRIATQSGKEKLLRELHFVLEDSNLNLEEMKKTFLNTQFEAEDKSLSKLDKHPRKKRDNYIKMSDKCCNVGCTRRELASRC</sequence>
<evidence type="ECO:0000256" key="8">
    <source>
        <dbReference type="ARBA" id="ARBA00037079"/>
    </source>
</evidence>
<dbReference type="InterPro" id="IPR022421">
    <property type="entry name" value="Relaxin"/>
</dbReference>
<dbReference type="GO" id="GO:0005179">
    <property type="term" value="F:hormone activity"/>
    <property type="evidence" value="ECO:0007669"/>
    <property type="project" value="UniProtKB-KW"/>
</dbReference>
<evidence type="ECO:0000256" key="1">
    <source>
        <dbReference type="ARBA" id="ARBA00004613"/>
    </source>
</evidence>
<dbReference type="SMART" id="SM00078">
    <property type="entry name" value="IlGF"/>
    <property type="match status" value="1"/>
</dbReference>
<name>A0A8I3RZ39_CANLF</name>
<dbReference type="InterPro" id="IPR022353">
    <property type="entry name" value="Insulin_CS"/>
</dbReference>
<dbReference type="AlphaFoldDB" id="A0A8I3RZ39"/>
<dbReference type="GO" id="GO:0005576">
    <property type="term" value="C:extracellular region"/>
    <property type="evidence" value="ECO:0007669"/>
    <property type="project" value="UniProtKB-SubCell"/>
</dbReference>
<evidence type="ECO:0000256" key="9">
    <source>
        <dbReference type="RuleBase" id="RU000406"/>
    </source>
</evidence>
<dbReference type="Pfam" id="PF00049">
    <property type="entry name" value="Insulin"/>
    <property type="match status" value="1"/>
</dbReference>
<keyword evidence="5" id="KW-0165">Cleavage on pair of basic residues</keyword>
<reference evidence="10" key="3">
    <citation type="submission" date="2025-09" db="UniProtKB">
        <authorList>
            <consortium name="Ensembl"/>
        </authorList>
    </citation>
    <scope>IDENTIFICATION</scope>
    <source>
        <strain evidence="10">Boxer</strain>
    </source>
</reference>
<comment type="similarity">
    <text evidence="2 9">Belongs to the insulin family.</text>
</comment>
<dbReference type="InterPro" id="IPR016179">
    <property type="entry name" value="Insulin-like"/>
</dbReference>
<evidence type="ECO:0000256" key="4">
    <source>
        <dbReference type="ARBA" id="ARBA00022525"/>
    </source>
</evidence>
<keyword evidence="7" id="KW-1015">Disulfide bond</keyword>
<dbReference type="Reactome" id="R-CFA-444821">
    <property type="pathway name" value="Relaxin receptors"/>
</dbReference>
<dbReference type="Ensembl" id="ENSCAFT00845028535.1">
    <property type="protein sequence ID" value="ENSCAFP00845022450.1"/>
    <property type="gene ID" value="ENSCAFG00845016044.1"/>
</dbReference>
<dbReference type="CDD" id="cd04365">
    <property type="entry name" value="IlGF_relaxin_like"/>
    <property type="match status" value="1"/>
</dbReference>
<dbReference type="GeneTree" id="ENSGT00940000154434"/>
<evidence type="ECO:0000256" key="2">
    <source>
        <dbReference type="ARBA" id="ARBA00009034"/>
    </source>
</evidence>
<dbReference type="PRINTS" id="PR02004">
    <property type="entry name" value="RELAXIN"/>
</dbReference>
<evidence type="ECO:0000256" key="7">
    <source>
        <dbReference type="ARBA" id="ARBA00023157"/>
    </source>
</evidence>